<reference evidence="3 4" key="1">
    <citation type="submission" date="2018-04" db="EMBL/GenBank/DDBJ databases">
        <title>Halococcoides cellulosivorans gen. nov., sp. nov., an extremely halophilic cellulose-utilizing haloarchaeon from hypersaline lakes.</title>
        <authorList>
            <person name="Sorokin D.Y."/>
            <person name="Toshchakov S.V."/>
            <person name="Samarov N.I."/>
            <person name="Korzhenkov A."/>
            <person name="Kublanov I.V."/>
        </authorList>
    </citation>
    <scope>NUCLEOTIDE SEQUENCE [LARGE SCALE GENOMIC DNA]</scope>
    <source>
        <strain evidence="3 4">HArcel1</strain>
    </source>
</reference>
<dbReference type="GO" id="GO:0016787">
    <property type="term" value="F:hydrolase activity"/>
    <property type="evidence" value="ECO:0007669"/>
    <property type="project" value="UniProtKB-KW"/>
</dbReference>
<dbReference type="InterPro" id="IPR044528">
    <property type="entry name" value="POD-like_MBL-fold"/>
</dbReference>
<sequence>MTDSTPRSAATMDAATLYDRAVARDPVTLLDVRADADPEQWNLPEWVDVRATPADELPGDGSIPGGPPSGPLVVACALGKTSQSIAARLDALSLDGGYQGWAEYVDVARVETDAATIRQFRRPATGCLSYAVESEGETVLVDPLDSLVDSYLDTTSRIVAAVDTHVHADHVSGVRSIADATGATAMVPERALDRGIEDRERFTPVADGDRIPVGATAIEAIHVPGHTTGTTAFRVGDVILTGDSLFLDGVARPDLESPDDAERAAQDLVDSLTERLFALDDVRIAPGHAVPATLYREGPAVDGIDAVRDRLGSFSDRDAAVERIVGSTPPTPANHESIVAINLGVSVDADHATIELGPNNCASGF</sequence>
<dbReference type="Gene3D" id="3.60.15.10">
    <property type="entry name" value="Ribonuclease Z/Hydroxyacylglutathione hydrolase-like"/>
    <property type="match status" value="1"/>
</dbReference>
<dbReference type="PROSITE" id="PS50206">
    <property type="entry name" value="RHODANESE_3"/>
    <property type="match status" value="1"/>
</dbReference>
<dbReference type="Gene3D" id="3.40.250.10">
    <property type="entry name" value="Rhodanese-like domain"/>
    <property type="match status" value="1"/>
</dbReference>
<dbReference type="InterPro" id="IPR051682">
    <property type="entry name" value="Mito_Persulfide_Diox"/>
</dbReference>
<dbReference type="GO" id="GO:0046872">
    <property type="term" value="F:metal ion binding"/>
    <property type="evidence" value="ECO:0007669"/>
    <property type="project" value="UniProtKB-KW"/>
</dbReference>
<dbReference type="SUPFAM" id="SSF56281">
    <property type="entry name" value="Metallo-hydrolase/oxidoreductase"/>
    <property type="match status" value="1"/>
</dbReference>
<dbReference type="InterPro" id="IPR036873">
    <property type="entry name" value="Rhodanese-like_dom_sf"/>
</dbReference>
<dbReference type="Proteomes" id="UP000244727">
    <property type="component" value="Chromosome"/>
</dbReference>
<dbReference type="SMART" id="SM00849">
    <property type="entry name" value="Lactamase_B"/>
    <property type="match status" value="1"/>
</dbReference>
<proteinExistence type="predicted"/>
<dbReference type="PANTHER" id="PTHR43084">
    <property type="entry name" value="PERSULFIDE DIOXYGENASE ETHE1"/>
    <property type="match status" value="1"/>
</dbReference>
<organism evidence="3 4">
    <name type="scientific">Halococcoides cellulosivorans</name>
    <dbReference type="NCBI Taxonomy" id="1679096"/>
    <lineage>
        <taxon>Archaea</taxon>
        <taxon>Methanobacteriati</taxon>
        <taxon>Methanobacteriota</taxon>
        <taxon>Stenosarchaea group</taxon>
        <taxon>Halobacteria</taxon>
        <taxon>Halobacteriales</taxon>
        <taxon>Haloarculaceae</taxon>
        <taxon>Halococcoides</taxon>
    </lineage>
</organism>
<dbReference type="KEGG" id="harc:HARCEL1_03485"/>
<dbReference type="GO" id="GO:0006749">
    <property type="term" value="P:glutathione metabolic process"/>
    <property type="evidence" value="ECO:0007669"/>
    <property type="project" value="InterPro"/>
</dbReference>
<dbReference type="GeneID" id="36511538"/>
<dbReference type="EMBL" id="CP028858">
    <property type="protein sequence ID" value="AWB26844.1"/>
    <property type="molecule type" value="Genomic_DNA"/>
</dbReference>
<evidence type="ECO:0000313" key="4">
    <source>
        <dbReference type="Proteomes" id="UP000244727"/>
    </source>
</evidence>
<evidence type="ECO:0000313" key="3">
    <source>
        <dbReference type="EMBL" id="AWB26844.1"/>
    </source>
</evidence>
<accession>A0A2R4WZ89</accession>
<dbReference type="InterPro" id="IPR001763">
    <property type="entry name" value="Rhodanese-like_dom"/>
</dbReference>
<gene>
    <name evidence="3" type="ORF">HARCEL1_03485</name>
</gene>
<name>A0A2R4WZ89_9EURY</name>
<keyword evidence="1" id="KW-0479">Metal-binding</keyword>
<keyword evidence="4" id="KW-1185">Reference proteome</keyword>
<dbReference type="InterPro" id="IPR036866">
    <property type="entry name" value="RibonucZ/Hydroxyglut_hydro"/>
</dbReference>
<dbReference type="CDD" id="cd07724">
    <property type="entry name" value="POD-like_MBL-fold"/>
    <property type="match status" value="1"/>
</dbReference>
<dbReference type="InterPro" id="IPR001279">
    <property type="entry name" value="Metallo-B-lactamas"/>
</dbReference>
<dbReference type="RefSeq" id="WP_108381213.1">
    <property type="nucleotide sequence ID" value="NZ_CP028858.1"/>
</dbReference>
<evidence type="ECO:0000259" key="2">
    <source>
        <dbReference type="PROSITE" id="PS50206"/>
    </source>
</evidence>
<dbReference type="AlphaFoldDB" id="A0A2R4WZ89"/>
<dbReference type="GO" id="GO:0070813">
    <property type="term" value="P:hydrogen sulfide metabolic process"/>
    <property type="evidence" value="ECO:0007669"/>
    <property type="project" value="TreeGrafter"/>
</dbReference>
<dbReference type="PANTHER" id="PTHR43084:SF1">
    <property type="entry name" value="PERSULFIDE DIOXYGENASE ETHE1, MITOCHONDRIAL"/>
    <property type="match status" value="1"/>
</dbReference>
<evidence type="ECO:0000256" key="1">
    <source>
        <dbReference type="ARBA" id="ARBA00022723"/>
    </source>
</evidence>
<keyword evidence="3" id="KW-0378">Hydrolase</keyword>
<dbReference type="Pfam" id="PF00753">
    <property type="entry name" value="Lactamase_B"/>
    <property type="match status" value="1"/>
</dbReference>
<dbReference type="GO" id="GO:0050313">
    <property type="term" value="F:sulfur dioxygenase activity"/>
    <property type="evidence" value="ECO:0007669"/>
    <property type="project" value="InterPro"/>
</dbReference>
<feature type="domain" description="Rhodanese" evidence="2">
    <location>
        <begin position="23"/>
        <end position="106"/>
    </location>
</feature>
<protein>
    <submittedName>
        <fullName evidence="3">MBL fold metallo-hydrolase</fullName>
    </submittedName>
</protein>
<dbReference type="SUPFAM" id="SSF52821">
    <property type="entry name" value="Rhodanese/Cell cycle control phosphatase"/>
    <property type="match status" value="1"/>
</dbReference>